<dbReference type="Pfam" id="PF21455">
    <property type="entry name" value="PylD_N"/>
    <property type="match status" value="1"/>
</dbReference>
<dbReference type="Proteomes" id="UP000836597">
    <property type="component" value="Chromosome"/>
</dbReference>
<evidence type="ECO:0000313" key="4">
    <source>
        <dbReference type="EMBL" id="CEJ07162.1"/>
    </source>
</evidence>
<dbReference type="EMBL" id="LR746496">
    <property type="protein sequence ID" value="CAA7603423.1"/>
    <property type="molecule type" value="Genomic_DNA"/>
</dbReference>
<proteinExistence type="predicted"/>
<dbReference type="GO" id="GO:0051287">
    <property type="term" value="F:NAD binding"/>
    <property type="evidence" value="ECO:0007669"/>
    <property type="project" value="InterPro"/>
</dbReference>
<dbReference type="AlphaFoldDB" id="A0A8S0VYW7"/>
<name>A0A8S0VYW7_9FIRM</name>
<dbReference type="EC" id="1.4.1.-" evidence="4"/>
<reference evidence="3" key="2">
    <citation type="submission" date="2020-01" db="EMBL/GenBank/DDBJ databases">
        <authorList>
            <person name="Hornung B."/>
        </authorList>
    </citation>
    <scope>NUCLEOTIDE SEQUENCE</scope>
    <source>
        <strain evidence="3">PacBioINE</strain>
    </source>
</reference>
<dbReference type="Proteomes" id="UP001071230">
    <property type="component" value="Unassembled WGS sequence"/>
</dbReference>
<organism evidence="3">
    <name type="scientific">Acididesulfobacillus acetoxydans</name>
    <dbReference type="NCBI Taxonomy" id="1561005"/>
    <lineage>
        <taxon>Bacteria</taxon>
        <taxon>Bacillati</taxon>
        <taxon>Bacillota</taxon>
        <taxon>Clostridia</taxon>
        <taxon>Eubacteriales</taxon>
        <taxon>Peptococcaceae</taxon>
        <taxon>Acididesulfobacillus</taxon>
    </lineage>
</organism>
<keyword evidence="5" id="KW-1185">Reference proteome</keyword>
<accession>A0A8S0VYW7</accession>
<dbReference type="GO" id="GO:0016491">
    <property type="term" value="F:oxidoreductase activity"/>
    <property type="evidence" value="ECO:0007669"/>
    <property type="project" value="UniProtKB-KW"/>
</dbReference>
<dbReference type="KEGG" id="aacx:DEACI_4246"/>
<dbReference type="InterPro" id="IPR048757">
    <property type="entry name" value="PylD_N"/>
</dbReference>
<reference evidence="4" key="1">
    <citation type="submission" date="2014-11" db="EMBL/GenBank/DDBJ databases">
        <authorList>
            <person name="Hornung B.V."/>
        </authorList>
    </citation>
    <scope>NUCLEOTIDE SEQUENCE</scope>
    <source>
        <strain evidence="4">INE</strain>
    </source>
</reference>
<protein>
    <submittedName>
        <fullName evidence="4">Alanine dehydrogenase</fullName>
        <ecNumber evidence="4">1.4.1.-</ecNumber>
    </submittedName>
    <submittedName>
        <fullName evidence="3">D-isomer specific 2-hydroxyacid dehydrogenase, NAD binding domain protein</fullName>
    </submittedName>
</protein>
<dbReference type="Gene3D" id="3.40.50.720">
    <property type="entry name" value="NAD(P)-binding Rossmann-like Domain"/>
    <property type="match status" value="1"/>
</dbReference>
<feature type="domain" description="D-isomer specific 2-hydroxyacid dehydrogenase NAD-binding" evidence="1">
    <location>
        <begin position="135"/>
        <end position="215"/>
    </location>
</feature>
<dbReference type="InterPro" id="IPR006140">
    <property type="entry name" value="D-isomer_DH_NAD-bd"/>
</dbReference>
<dbReference type="InterPro" id="IPR023914">
    <property type="entry name" value="Pyrrolys_PylD"/>
</dbReference>
<dbReference type="EMBL" id="CDGJ01000040">
    <property type="protein sequence ID" value="CEJ07162.1"/>
    <property type="molecule type" value="Genomic_DNA"/>
</dbReference>
<gene>
    <name evidence="4" type="ORF">DEACI_1620</name>
    <name evidence="3" type="ORF">DEACI_4246</name>
</gene>
<feature type="domain" description="Pyrrolysine biosynthesis protein PylD N-terminal" evidence="2">
    <location>
        <begin position="38"/>
        <end position="125"/>
    </location>
</feature>
<dbReference type="SUPFAM" id="SSF51735">
    <property type="entry name" value="NAD(P)-binding Rossmann-fold domains"/>
    <property type="match status" value="1"/>
</dbReference>
<dbReference type="InterPro" id="IPR036291">
    <property type="entry name" value="NAD(P)-bd_dom_sf"/>
</dbReference>
<evidence type="ECO:0000313" key="5">
    <source>
        <dbReference type="Proteomes" id="UP001071230"/>
    </source>
</evidence>
<evidence type="ECO:0000259" key="2">
    <source>
        <dbReference type="Pfam" id="PF21455"/>
    </source>
</evidence>
<dbReference type="NCBIfam" id="TIGR03911">
    <property type="entry name" value="pyrrolys_PylD"/>
    <property type="match status" value="1"/>
</dbReference>
<evidence type="ECO:0000313" key="3">
    <source>
        <dbReference type="EMBL" id="CAA7603423.1"/>
    </source>
</evidence>
<dbReference type="Pfam" id="PF02826">
    <property type="entry name" value="2-Hacid_dh_C"/>
    <property type="match status" value="1"/>
</dbReference>
<keyword evidence="4" id="KW-0560">Oxidoreductase</keyword>
<dbReference type="Gene3D" id="3.40.50.12150">
    <property type="match status" value="1"/>
</dbReference>
<sequence>MTRLTGTDLADLELNIEQYDTNLGKIIGIGLLELVCLAARITADDFVAARQSHLVAVVPVTSGAGIIPFFAQSVRTVLSHLGFNAIVTRQSDVAGVAEAVDKGATILFMADDRKFIALNLGNQVMVDNAAATARGYVTALNCMGRGLRGQEVLVIGAGEVGGKAISDLQELGAKVVVAEIKHDRAASLHEAGVQLVSGGKEVFPDFRYILIAAPVGGFLHLKDLHPQVSIAAPGIPMGLTGGAYEVLQDRIVHDPLQIGVGTMLALSLS</sequence>
<evidence type="ECO:0000259" key="1">
    <source>
        <dbReference type="Pfam" id="PF02826"/>
    </source>
</evidence>